<accession>A0A920BSA6</accession>
<name>A0A920BSA6_9BACI</name>
<reference evidence="1" key="1">
    <citation type="submission" date="2021-03" db="EMBL/GenBank/DDBJ databases">
        <title>Antimicrobial resistance genes in bacteria isolated from Japanese honey, and their potential for conferring macrolide and lincosamide resistance in the American foulbrood pathogen Paenibacillus larvae.</title>
        <authorList>
            <person name="Okamoto M."/>
            <person name="Kumagai M."/>
            <person name="Kanamori H."/>
            <person name="Takamatsu D."/>
        </authorList>
    </citation>
    <scope>NUCLEOTIDE SEQUENCE</scope>
    <source>
        <strain evidence="1">J27TS8</strain>
    </source>
</reference>
<evidence type="ECO:0000313" key="2">
    <source>
        <dbReference type="Proteomes" id="UP000682111"/>
    </source>
</evidence>
<dbReference type="AlphaFoldDB" id="A0A920BSA6"/>
<protein>
    <submittedName>
        <fullName evidence="1">Uncharacterized protein</fullName>
    </submittedName>
</protein>
<proteinExistence type="predicted"/>
<comment type="caution">
    <text evidence="1">The sequence shown here is derived from an EMBL/GenBank/DDBJ whole genome shotgun (WGS) entry which is preliminary data.</text>
</comment>
<dbReference type="RefSeq" id="WP_212933187.1">
    <property type="nucleotide sequence ID" value="NZ_BORC01000001.1"/>
</dbReference>
<sequence length="69" mass="7873">MAGWREERPRKLKKVVTGMNSGTIERIIKSHEDRGWVRASDVKKHGNGLGCLMTMENKKKGEIKHASNR</sequence>
<organism evidence="1 2">
    <name type="scientific">Robertmurraya siralis</name>
    <dbReference type="NCBI Taxonomy" id="77777"/>
    <lineage>
        <taxon>Bacteria</taxon>
        <taxon>Bacillati</taxon>
        <taxon>Bacillota</taxon>
        <taxon>Bacilli</taxon>
        <taxon>Bacillales</taxon>
        <taxon>Bacillaceae</taxon>
        <taxon>Robertmurraya</taxon>
    </lineage>
</organism>
<keyword evidence="2" id="KW-1185">Reference proteome</keyword>
<gene>
    <name evidence="1" type="ORF">J27TS8_05070</name>
</gene>
<evidence type="ECO:0000313" key="1">
    <source>
        <dbReference type="EMBL" id="GIN60514.1"/>
    </source>
</evidence>
<dbReference type="EMBL" id="BORC01000001">
    <property type="protein sequence ID" value="GIN60514.1"/>
    <property type="molecule type" value="Genomic_DNA"/>
</dbReference>
<dbReference type="Proteomes" id="UP000682111">
    <property type="component" value="Unassembled WGS sequence"/>
</dbReference>